<gene>
    <name evidence="9" type="ORF">GCM10023153_06350</name>
</gene>
<keyword evidence="10" id="KW-1185">Reference proteome</keyword>
<proteinExistence type="inferred from homology"/>
<comment type="similarity">
    <text evidence="2">Belongs to the auxin efflux carrier (TC 2.A.69) family.</text>
</comment>
<keyword evidence="5 8" id="KW-0812">Transmembrane</keyword>
<dbReference type="Gene3D" id="1.20.1530.20">
    <property type="match status" value="1"/>
</dbReference>
<feature type="transmembrane region" description="Helical" evidence="8">
    <location>
        <begin position="123"/>
        <end position="145"/>
    </location>
</feature>
<dbReference type="PANTHER" id="PTHR36838">
    <property type="entry name" value="AUXIN EFFLUX CARRIER FAMILY PROTEIN"/>
    <property type="match status" value="1"/>
</dbReference>
<feature type="transmembrane region" description="Helical" evidence="8">
    <location>
        <begin position="193"/>
        <end position="213"/>
    </location>
</feature>
<feature type="transmembrane region" description="Helical" evidence="8">
    <location>
        <begin position="157"/>
        <end position="181"/>
    </location>
</feature>
<feature type="transmembrane region" description="Helical" evidence="8">
    <location>
        <begin position="34"/>
        <end position="53"/>
    </location>
</feature>
<dbReference type="InterPro" id="IPR038770">
    <property type="entry name" value="Na+/solute_symporter_sf"/>
</dbReference>
<sequence length="307" mass="31578">MESVILGFATIVAVIGVGALVAHLGVVDLGAQQVLSRVAFFVASPALLVTTVADADVSDVLSRGLAATVVAVVIPAATYVLIARWRWRRSAGERVIGALSSSYVNAGNLGLPVAAYVLGDAALVAPTLLLQLLVLQPLALAVLDADVRGTRPSVSEVLLRPFTNPLTIGTLVGLLLSITGWRLPPLVADPVELIGAMAVPGMLLAYGISLRLGPGFGGDVPPGELALTSGLKLVVQPLVAYAVAHHALGLSGHALLAVVVCASLPTAQNIFVHATRYDRSSTLARDTILVTTTGAVPLIMLVVWLLG</sequence>
<evidence type="ECO:0000256" key="4">
    <source>
        <dbReference type="ARBA" id="ARBA00022475"/>
    </source>
</evidence>
<dbReference type="PANTHER" id="PTHR36838:SF1">
    <property type="entry name" value="SLR1864 PROTEIN"/>
    <property type="match status" value="1"/>
</dbReference>
<dbReference type="RefSeq" id="WP_159901575.1">
    <property type="nucleotide sequence ID" value="NZ_BAABFX010000010.1"/>
</dbReference>
<keyword evidence="7 8" id="KW-0472">Membrane</keyword>
<comment type="subcellular location">
    <subcellularLocation>
        <location evidence="1">Cell membrane</location>
        <topology evidence="1">Multi-pass membrane protein</topology>
    </subcellularLocation>
</comment>
<feature type="transmembrane region" description="Helical" evidence="8">
    <location>
        <begin position="250"/>
        <end position="271"/>
    </location>
</feature>
<evidence type="ECO:0000256" key="1">
    <source>
        <dbReference type="ARBA" id="ARBA00004651"/>
    </source>
</evidence>
<evidence type="ECO:0000256" key="6">
    <source>
        <dbReference type="ARBA" id="ARBA00022989"/>
    </source>
</evidence>
<evidence type="ECO:0000313" key="9">
    <source>
        <dbReference type="EMBL" id="GAA4389777.1"/>
    </source>
</evidence>
<dbReference type="InterPro" id="IPR004776">
    <property type="entry name" value="Mem_transp_PIN-like"/>
</dbReference>
<dbReference type="Pfam" id="PF03547">
    <property type="entry name" value="Mem_trans"/>
    <property type="match status" value="2"/>
</dbReference>
<evidence type="ECO:0000256" key="5">
    <source>
        <dbReference type="ARBA" id="ARBA00022692"/>
    </source>
</evidence>
<evidence type="ECO:0000256" key="8">
    <source>
        <dbReference type="SAM" id="Phobius"/>
    </source>
</evidence>
<dbReference type="EMBL" id="BAABFX010000010">
    <property type="protein sequence ID" value="GAA4389777.1"/>
    <property type="molecule type" value="Genomic_DNA"/>
</dbReference>
<comment type="caution">
    <text evidence="9">The sequence shown here is derived from an EMBL/GenBank/DDBJ whole genome shotgun (WGS) entry which is preliminary data.</text>
</comment>
<feature type="transmembrane region" description="Helical" evidence="8">
    <location>
        <begin position="95"/>
        <end position="117"/>
    </location>
</feature>
<evidence type="ECO:0000256" key="3">
    <source>
        <dbReference type="ARBA" id="ARBA00022448"/>
    </source>
</evidence>
<feature type="transmembrane region" description="Helical" evidence="8">
    <location>
        <begin position="65"/>
        <end position="83"/>
    </location>
</feature>
<feature type="transmembrane region" description="Helical" evidence="8">
    <location>
        <begin position="283"/>
        <end position="306"/>
    </location>
</feature>
<name>A0ABP8JEW7_9MICO</name>
<keyword evidence="4" id="KW-1003">Cell membrane</keyword>
<keyword evidence="6 8" id="KW-1133">Transmembrane helix</keyword>
<evidence type="ECO:0000256" key="7">
    <source>
        <dbReference type="ARBA" id="ARBA00023136"/>
    </source>
</evidence>
<reference evidence="10" key="1">
    <citation type="journal article" date="2019" name="Int. J. Syst. Evol. Microbiol.">
        <title>The Global Catalogue of Microorganisms (GCM) 10K type strain sequencing project: providing services to taxonomists for standard genome sequencing and annotation.</title>
        <authorList>
            <consortium name="The Broad Institute Genomics Platform"/>
            <consortium name="The Broad Institute Genome Sequencing Center for Infectious Disease"/>
            <person name="Wu L."/>
            <person name="Ma J."/>
        </authorList>
    </citation>
    <scope>NUCLEOTIDE SEQUENCE [LARGE SCALE GENOMIC DNA]</scope>
    <source>
        <strain evidence="10">JCM 17738</strain>
    </source>
</reference>
<protein>
    <submittedName>
        <fullName evidence="9">AEC family transporter</fullName>
    </submittedName>
</protein>
<feature type="transmembrane region" description="Helical" evidence="8">
    <location>
        <begin position="6"/>
        <end position="27"/>
    </location>
</feature>
<keyword evidence="3" id="KW-0813">Transport</keyword>
<evidence type="ECO:0000313" key="10">
    <source>
        <dbReference type="Proteomes" id="UP001500390"/>
    </source>
</evidence>
<organism evidence="9 10">
    <name type="scientific">Ornithinibacter aureus</name>
    <dbReference type="NCBI Taxonomy" id="622664"/>
    <lineage>
        <taxon>Bacteria</taxon>
        <taxon>Bacillati</taxon>
        <taxon>Actinomycetota</taxon>
        <taxon>Actinomycetes</taxon>
        <taxon>Micrococcales</taxon>
        <taxon>Intrasporangiaceae</taxon>
        <taxon>Ornithinibacter</taxon>
    </lineage>
</organism>
<evidence type="ECO:0000256" key="2">
    <source>
        <dbReference type="ARBA" id="ARBA00010145"/>
    </source>
</evidence>
<accession>A0ABP8JEW7</accession>
<dbReference type="Proteomes" id="UP001500390">
    <property type="component" value="Unassembled WGS sequence"/>
</dbReference>